<feature type="compositionally biased region" description="Acidic residues" evidence="17">
    <location>
        <begin position="386"/>
        <end position="401"/>
    </location>
</feature>
<feature type="domain" description="RING-type" evidence="18">
    <location>
        <begin position="287"/>
        <end position="331"/>
    </location>
</feature>
<accession>A0ABR3P6L2</accession>
<dbReference type="InterPro" id="IPR014857">
    <property type="entry name" value="Nse1_RING_C4HC3-type"/>
</dbReference>
<dbReference type="CDD" id="cd16493">
    <property type="entry name" value="RING-CH-C4HC3_NSE1"/>
    <property type="match status" value="1"/>
</dbReference>
<evidence type="ECO:0000313" key="19">
    <source>
        <dbReference type="EMBL" id="KAL1301803.1"/>
    </source>
</evidence>
<dbReference type="PROSITE" id="PS50089">
    <property type="entry name" value="ZF_RING_2"/>
    <property type="match status" value="1"/>
</dbReference>
<evidence type="ECO:0000256" key="13">
    <source>
        <dbReference type="ARBA" id="ARBA00023204"/>
    </source>
</evidence>
<proteinExistence type="inferred from homology"/>
<evidence type="ECO:0000256" key="5">
    <source>
        <dbReference type="ARBA" id="ARBA00019422"/>
    </source>
</evidence>
<keyword evidence="7 16" id="KW-0479">Metal-binding</keyword>
<evidence type="ECO:0000256" key="16">
    <source>
        <dbReference type="RuleBase" id="RU368018"/>
    </source>
</evidence>
<reference evidence="19 20" key="1">
    <citation type="submission" date="2024-07" db="EMBL/GenBank/DDBJ databases">
        <title>Draft sequence of the Neodothiora populina.</title>
        <authorList>
            <person name="Drown D.D."/>
            <person name="Schuette U.S."/>
            <person name="Buechlein A.B."/>
            <person name="Rusch D.R."/>
            <person name="Winton L.W."/>
            <person name="Adams G.A."/>
        </authorList>
    </citation>
    <scope>NUCLEOTIDE SEQUENCE [LARGE SCALE GENOMIC DNA]</scope>
    <source>
        <strain evidence="19 20">CPC 39397</strain>
    </source>
</reference>
<evidence type="ECO:0000256" key="15">
    <source>
        <dbReference type="PROSITE-ProRule" id="PRU00175"/>
    </source>
</evidence>
<sequence length="401" mass="43444">MPLIMDPADDPDTTAIATDAYAEDDEGLEGAYNHTHRAFLQSLLPRGSVTHAQAKALLAACLSAASTWPGRETLPNDVVDDELAAHISAVNAAISPFDLEVRSTVAQTAGLANATEERPERIYALVNTTSDAITQLATIHTPDEIAFVKRVLDEMFITNCARRAEVYAVEGIKAVNCNTVPSARDRQQNASTTVVESDNETAAPTPQAGHTQSITKHQAATLLDTLVAESWFSVVRPSNTSAKKFYTLAPRALMELRGWLTDTYNDDDESDVDQDGNNYQTRRIKFCAACRDILTAGQRCPDLDCPARLHNHCTATMWRSQAGKEECPVCRKQWVAFGFVGVKAAVTTASAAARRRNGEGNAGDAASRRTSGLDRLDGVESGGDAPDGDEEEEEEEEEDEE</sequence>
<evidence type="ECO:0000256" key="14">
    <source>
        <dbReference type="ARBA" id="ARBA00023242"/>
    </source>
</evidence>
<name>A0ABR3P6L2_9PEZI</name>
<dbReference type="PANTHER" id="PTHR20973:SF0">
    <property type="entry name" value="NON-STRUCTURAL MAINTENANCE OF CHROMOSOMES ELEMENT 1 HOMOLOG"/>
    <property type="match status" value="1"/>
</dbReference>
<dbReference type="InterPro" id="IPR001841">
    <property type="entry name" value="Znf_RING"/>
</dbReference>
<evidence type="ECO:0000256" key="7">
    <source>
        <dbReference type="ARBA" id="ARBA00022723"/>
    </source>
</evidence>
<dbReference type="PANTHER" id="PTHR20973">
    <property type="entry name" value="NON-SMC ELEMENT 1-RELATED"/>
    <property type="match status" value="1"/>
</dbReference>
<evidence type="ECO:0000256" key="4">
    <source>
        <dbReference type="ARBA" id="ARBA00012483"/>
    </source>
</evidence>
<protein>
    <recommendedName>
        <fullName evidence="5 16">Non-structural maintenance of chromosomes element 1 homolog</fullName>
        <ecNumber evidence="4 16">2.3.2.27</ecNumber>
    </recommendedName>
</protein>
<dbReference type="EMBL" id="JBFMKM010000013">
    <property type="protein sequence ID" value="KAL1301803.1"/>
    <property type="molecule type" value="Genomic_DNA"/>
</dbReference>
<dbReference type="SUPFAM" id="SSF57850">
    <property type="entry name" value="RING/U-box"/>
    <property type="match status" value="1"/>
</dbReference>
<comment type="function">
    <text evidence="16">Acts in a DNA repair pathway for removal of UV-induced DNA damage that is distinct from classical nucleotide excision repair and in repair of ionizing radiation damage. Functions in homologous recombination repair of DNA double strand breaks and in recovery of stalled replication forks.</text>
</comment>
<keyword evidence="8 16" id="KW-0227">DNA damage</keyword>
<dbReference type="RefSeq" id="XP_069198079.1">
    <property type="nucleotide sequence ID" value="XM_069345872.1"/>
</dbReference>
<dbReference type="Gene3D" id="3.90.1150.220">
    <property type="match status" value="1"/>
</dbReference>
<comment type="caution">
    <text evidence="19">The sequence shown here is derived from an EMBL/GenBank/DDBJ whole genome shotgun (WGS) entry which is preliminary data.</text>
</comment>
<dbReference type="GeneID" id="95979694"/>
<evidence type="ECO:0000256" key="12">
    <source>
        <dbReference type="ARBA" id="ARBA00023172"/>
    </source>
</evidence>
<feature type="region of interest" description="Disordered" evidence="17">
    <location>
        <begin position="352"/>
        <end position="401"/>
    </location>
</feature>
<comment type="similarity">
    <text evidence="3 16">Belongs to the NSE1 family.</text>
</comment>
<dbReference type="Gene3D" id="1.10.10.10">
    <property type="entry name" value="Winged helix-like DNA-binding domain superfamily/Winged helix DNA-binding domain"/>
    <property type="match status" value="1"/>
</dbReference>
<keyword evidence="11 16" id="KW-0862">Zinc</keyword>
<keyword evidence="20" id="KW-1185">Reference proteome</keyword>
<dbReference type="Proteomes" id="UP001562354">
    <property type="component" value="Unassembled WGS sequence"/>
</dbReference>
<feature type="region of interest" description="Disordered" evidence="17">
    <location>
        <begin position="184"/>
        <end position="215"/>
    </location>
</feature>
<evidence type="ECO:0000256" key="3">
    <source>
        <dbReference type="ARBA" id="ARBA00010258"/>
    </source>
</evidence>
<keyword evidence="12 16" id="KW-0233">DNA recombination</keyword>
<feature type="compositionally biased region" description="Polar residues" evidence="17">
    <location>
        <begin position="188"/>
        <end position="215"/>
    </location>
</feature>
<organism evidence="19 20">
    <name type="scientific">Neodothiora populina</name>
    <dbReference type="NCBI Taxonomy" id="2781224"/>
    <lineage>
        <taxon>Eukaryota</taxon>
        <taxon>Fungi</taxon>
        <taxon>Dikarya</taxon>
        <taxon>Ascomycota</taxon>
        <taxon>Pezizomycotina</taxon>
        <taxon>Dothideomycetes</taxon>
        <taxon>Dothideomycetidae</taxon>
        <taxon>Dothideales</taxon>
        <taxon>Dothioraceae</taxon>
        <taxon>Neodothiora</taxon>
    </lineage>
</organism>
<evidence type="ECO:0000313" key="20">
    <source>
        <dbReference type="Proteomes" id="UP001562354"/>
    </source>
</evidence>
<dbReference type="InterPro" id="IPR011513">
    <property type="entry name" value="Nse1"/>
</dbReference>
<keyword evidence="14 16" id="KW-0539">Nucleus</keyword>
<keyword evidence="9 15" id="KW-0863">Zinc-finger</keyword>
<dbReference type="Gene3D" id="3.30.40.10">
    <property type="entry name" value="Zinc/RING finger domain, C3HC4 (zinc finger)"/>
    <property type="match status" value="1"/>
</dbReference>
<evidence type="ECO:0000256" key="11">
    <source>
        <dbReference type="ARBA" id="ARBA00022833"/>
    </source>
</evidence>
<comment type="subcellular location">
    <subcellularLocation>
        <location evidence="2 16">Nucleus</location>
    </subcellularLocation>
</comment>
<evidence type="ECO:0000256" key="2">
    <source>
        <dbReference type="ARBA" id="ARBA00004123"/>
    </source>
</evidence>
<dbReference type="InterPro" id="IPR036388">
    <property type="entry name" value="WH-like_DNA-bd_sf"/>
</dbReference>
<dbReference type="Pfam" id="PF07574">
    <property type="entry name" value="SMC_Nse1"/>
    <property type="match status" value="1"/>
</dbReference>
<evidence type="ECO:0000259" key="18">
    <source>
        <dbReference type="PROSITE" id="PS50089"/>
    </source>
</evidence>
<dbReference type="EC" id="2.3.2.27" evidence="4 16"/>
<dbReference type="Pfam" id="PF08746">
    <property type="entry name" value="zf-RING-like"/>
    <property type="match status" value="1"/>
</dbReference>
<keyword evidence="10 16" id="KW-0833">Ubl conjugation pathway</keyword>
<dbReference type="InterPro" id="IPR013083">
    <property type="entry name" value="Znf_RING/FYVE/PHD"/>
</dbReference>
<comment type="catalytic activity">
    <reaction evidence="1 16">
        <text>S-ubiquitinyl-[E2 ubiquitin-conjugating enzyme]-L-cysteine + [acceptor protein]-L-lysine = [E2 ubiquitin-conjugating enzyme]-L-cysteine + N(6)-ubiquitinyl-[acceptor protein]-L-lysine.</text>
        <dbReference type="EC" id="2.3.2.27"/>
    </reaction>
</comment>
<keyword evidence="13 16" id="KW-0234">DNA repair</keyword>
<evidence type="ECO:0000256" key="6">
    <source>
        <dbReference type="ARBA" id="ARBA00022679"/>
    </source>
</evidence>
<evidence type="ECO:0000256" key="8">
    <source>
        <dbReference type="ARBA" id="ARBA00022763"/>
    </source>
</evidence>
<comment type="subunit">
    <text evidence="16">Component of the Smc5-Smc6 complex.</text>
</comment>
<evidence type="ECO:0000256" key="10">
    <source>
        <dbReference type="ARBA" id="ARBA00022786"/>
    </source>
</evidence>
<evidence type="ECO:0000256" key="1">
    <source>
        <dbReference type="ARBA" id="ARBA00000900"/>
    </source>
</evidence>
<keyword evidence="6 16" id="KW-0808">Transferase</keyword>
<evidence type="ECO:0000256" key="9">
    <source>
        <dbReference type="ARBA" id="ARBA00022771"/>
    </source>
</evidence>
<evidence type="ECO:0000256" key="17">
    <source>
        <dbReference type="SAM" id="MobiDB-lite"/>
    </source>
</evidence>
<gene>
    <name evidence="19" type="ORF">AAFC00_005995</name>
</gene>